<protein>
    <submittedName>
        <fullName evidence="1">Uncharacterized protein</fullName>
    </submittedName>
</protein>
<evidence type="ECO:0000313" key="2">
    <source>
        <dbReference type="Proteomes" id="UP000345637"/>
    </source>
</evidence>
<evidence type="ECO:0000313" key="1">
    <source>
        <dbReference type="EMBL" id="VFS88267.1"/>
    </source>
</evidence>
<dbReference type="EMBL" id="CAADJE010000035">
    <property type="protein sequence ID" value="VFS88267.1"/>
    <property type="molecule type" value="Genomic_DNA"/>
</dbReference>
<dbReference type="Proteomes" id="UP000345637">
    <property type="component" value="Unassembled WGS sequence"/>
</dbReference>
<sequence length="51" mass="5418">MGYNIAGSLVDSGILNTTVPGIGIRFYVQSDTPDLGNGIDTPAYIRLAGFW</sequence>
<accession>A0A485CUU5</accession>
<gene>
    <name evidence="1" type="ORF">NCTC12998_06487</name>
</gene>
<name>A0A485CUU5_RAOPL</name>
<reference evidence="1 2" key="1">
    <citation type="submission" date="2019-03" db="EMBL/GenBank/DDBJ databases">
        <authorList>
            <consortium name="Pathogen Informatics"/>
        </authorList>
    </citation>
    <scope>NUCLEOTIDE SEQUENCE [LARGE SCALE GENOMIC DNA]</scope>
    <source>
        <strain evidence="1 2">NCTC12998</strain>
    </source>
</reference>
<proteinExistence type="predicted"/>
<dbReference type="AlphaFoldDB" id="A0A485CUU5"/>
<organism evidence="1 2">
    <name type="scientific">Raoultella planticola</name>
    <name type="common">Klebsiella planticola</name>
    <dbReference type="NCBI Taxonomy" id="575"/>
    <lineage>
        <taxon>Bacteria</taxon>
        <taxon>Pseudomonadati</taxon>
        <taxon>Pseudomonadota</taxon>
        <taxon>Gammaproteobacteria</taxon>
        <taxon>Enterobacterales</taxon>
        <taxon>Enterobacteriaceae</taxon>
        <taxon>Klebsiella/Raoultella group</taxon>
        <taxon>Raoultella</taxon>
    </lineage>
</organism>